<comment type="function">
    <text evidence="2 16 17">Catalyzes the decarboxylation of oxaloacetate coupled to Na(+) translocation.</text>
</comment>
<dbReference type="EMBL" id="UGKQ01000007">
    <property type="protein sequence ID" value="STS80087.1"/>
    <property type="molecule type" value="Genomic_DNA"/>
</dbReference>
<dbReference type="NCBIfam" id="TIGR01195">
    <property type="entry name" value="oadG_fam"/>
    <property type="match status" value="1"/>
</dbReference>
<protein>
    <recommendedName>
        <fullName evidence="16">Probable oxaloacetate decarboxylase gamma chain</fullName>
        <ecNumber evidence="16">7.2.4.2</ecNumber>
    </recommendedName>
</protein>
<evidence type="ECO:0000256" key="1">
    <source>
        <dbReference type="ARBA" id="ARBA00001959"/>
    </source>
</evidence>
<keyword evidence="18" id="KW-0456">Lyase</keyword>
<evidence type="ECO:0000313" key="18">
    <source>
        <dbReference type="EMBL" id="STS80087.1"/>
    </source>
</evidence>
<dbReference type="InterPro" id="IPR005899">
    <property type="entry name" value="Na_pump_deCOase"/>
</dbReference>
<comment type="similarity">
    <text evidence="4 16 17">Belongs to the OadG family.</text>
</comment>
<evidence type="ECO:0000256" key="14">
    <source>
        <dbReference type="ARBA" id="ARBA00023201"/>
    </source>
</evidence>
<dbReference type="AlphaFoldDB" id="A0A377TQB5"/>
<keyword evidence="9 16" id="KW-1278">Translocase</keyword>
<accession>A0A377TQB5</accession>
<organism evidence="18 19">
    <name type="scientific">Klebsiella pneumoniae</name>
    <dbReference type="NCBI Taxonomy" id="573"/>
    <lineage>
        <taxon>Bacteria</taxon>
        <taxon>Pseudomonadati</taxon>
        <taxon>Pseudomonadota</taxon>
        <taxon>Gammaproteobacteria</taxon>
        <taxon>Enterobacterales</taxon>
        <taxon>Enterobacteriaceae</taxon>
        <taxon>Klebsiella/Raoultella group</taxon>
        <taxon>Klebsiella</taxon>
        <taxon>Klebsiella pneumoniae complex</taxon>
    </lineage>
</organism>
<evidence type="ECO:0000256" key="15">
    <source>
        <dbReference type="ARBA" id="ARBA00048176"/>
    </source>
</evidence>
<keyword evidence="10 16" id="KW-1133">Transmembrane helix</keyword>
<gene>
    <name evidence="18" type="primary">oadG_2</name>
    <name evidence="16" type="synonym">oadG</name>
    <name evidence="18" type="ORF">NCTC9140_01786</name>
</gene>
<keyword evidence="8 16" id="KW-0812">Transmembrane</keyword>
<comment type="subunit">
    <text evidence="5 16">Heterotrimer of an alpha, a beta and a gamma subunit.</text>
</comment>
<evidence type="ECO:0000256" key="13">
    <source>
        <dbReference type="ARBA" id="ARBA00023136"/>
    </source>
</evidence>
<evidence type="ECO:0000256" key="4">
    <source>
        <dbReference type="ARBA" id="ARBA00005844"/>
    </source>
</evidence>
<keyword evidence="6 16" id="KW-0813">Transport</keyword>
<keyword evidence="7 16" id="KW-1003">Cell membrane</keyword>
<keyword evidence="13 16" id="KW-0472">Membrane</keyword>
<keyword evidence="11 16" id="KW-0915">Sodium</keyword>
<evidence type="ECO:0000256" key="17">
    <source>
        <dbReference type="RuleBase" id="RU004278"/>
    </source>
</evidence>
<sequence>MCLGMGFVLVFLLLLIFAIRGMSLAVNRLFPEPPAAPKPAPAAVAPADDFARLKPAIVAAIHHHRRLHP</sequence>
<comment type="catalytic activity">
    <reaction evidence="15 16 17">
        <text>oxaloacetate + 2 Na(+)(in) + H(+) = pyruvate + 2 Na(+)(out) + CO2</text>
        <dbReference type="Rhea" id="RHEA:57724"/>
        <dbReference type="ChEBI" id="CHEBI:15361"/>
        <dbReference type="ChEBI" id="CHEBI:15378"/>
        <dbReference type="ChEBI" id="CHEBI:16452"/>
        <dbReference type="ChEBI" id="CHEBI:16526"/>
        <dbReference type="ChEBI" id="CHEBI:29101"/>
        <dbReference type="EC" id="7.2.4.2"/>
    </reaction>
</comment>
<comment type="subcellular location">
    <subcellularLocation>
        <location evidence="3 16 17">Cell membrane</location>
        <topology evidence="3 16 17">Single-pass membrane protein</topology>
    </subcellularLocation>
</comment>
<dbReference type="GO" id="GO:0008948">
    <property type="term" value="F:oxaloacetate decarboxylase activity"/>
    <property type="evidence" value="ECO:0007669"/>
    <property type="project" value="UniProtKB-UniRule"/>
</dbReference>
<evidence type="ECO:0000256" key="6">
    <source>
        <dbReference type="ARBA" id="ARBA00022448"/>
    </source>
</evidence>
<dbReference type="GO" id="GO:0036376">
    <property type="term" value="P:sodium ion export across plasma membrane"/>
    <property type="evidence" value="ECO:0007669"/>
    <property type="project" value="InterPro"/>
</dbReference>
<evidence type="ECO:0000256" key="9">
    <source>
        <dbReference type="ARBA" id="ARBA00022967"/>
    </source>
</evidence>
<keyword evidence="12 16" id="KW-0406">Ion transport</keyword>
<keyword evidence="14 16" id="KW-0739">Sodium transport</keyword>
<dbReference type="InterPro" id="IPR023424">
    <property type="entry name" value="OadG"/>
</dbReference>
<evidence type="ECO:0000256" key="12">
    <source>
        <dbReference type="ARBA" id="ARBA00023065"/>
    </source>
</evidence>
<dbReference type="Proteomes" id="UP000254938">
    <property type="component" value="Unassembled WGS sequence"/>
</dbReference>
<dbReference type="EC" id="7.2.4.2" evidence="16"/>
<evidence type="ECO:0000256" key="3">
    <source>
        <dbReference type="ARBA" id="ARBA00004162"/>
    </source>
</evidence>
<dbReference type="GO" id="GO:0005886">
    <property type="term" value="C:plasma membrane"/>
    <property type="evidence" value="ECO:0007669"/>
    <property type="project" value="UniProtKB-SubCell"/>
</dbReference>
<evidence type="ECO:0000256" key="5">
    <source>
        <dbReference type="ARBA" id="ARBA00011869"/>
    </source>
</evidence>
<evidence type="ECO:0000256" key="16">
    <source>
        <dbReference type="HAMAP-Rule" id="MF_00404"/>
    </source>
</evidence>
<reference evidence="18 19" key="1">
    <citation type="submission" date="2018-06" db="EMBL/GenBank/DDBJ databases">
        <authorList>
            <consortium name="Pathogen Informatics"/>
            <person name="Doyle S."/>
        </authorList>
    </citation>
    <scope>NUCLEOTIDE SEQUENCE [LARGE SCALE GENOMIC DNA]</scope>
    <source>
        <strain evidence="18 19">NCTC9140</strain>
    </source>
</reference>
<evidence type="ECO:0000256" key="2">
    <source>
        <dbReference type="ARBA" id="ARBA00003002"/>
    </source>
</evidence>
<evidence type="ECO:0000256" key="10">
    <source>
        <dbReference type="ARBA" id="ARBA00022989"/>
    </source>
</evidence>
<dbReference type="GO" id="GO:0015451">
    <property type="term" value="F:decarboxylation-driven active transmembrane transporter activity"/>
    <property type="evidence" value="ECO:0007669"/>
    <property type="project" value="UniProtKB-EC"/>
</dbReference>
<evidence type="ECO:0000256" key="11">
    <source>
        <dbReference type="ARBA" id="ARBA00023053"/>
    </source>
</evidence>
<evidence type="ECO:0000256" key="7">
    <source>
        <dbReference type="ARBA" id="ARBA00022475"/>
    </source>
</evidence>
<dbReference type="GO" id="GO:0015081">
    <property type="term" value="F:sodium ion transmembrane transporter activity"/>
    <property type="evidence" value="ECO:0007669"/>
    <property type="project" value="UniProtKB-UniRule"/>
</dbReference>
<evidence type="ECO:0000313" key="19">
    <source>
        <dbReference type="Proteomes" id="UP000254938"/>
    </source>
</evidence>
<name>A0A377TQB5_KLEPN</name>
<evidence type="ECO:0000256" key="8">
    <source>
        <dbReference type="ARBA" id="ARBA00022692"/>
    </source>
</evidence>
<dbReference type="NCBIfam" id="NF002792">
    <property type="entry name" value="PRK02919.1"/>
    <property type="match status" value="1"/>
</dbReference>
<proteinExistence type="inferred from homology"/>
<dbReference type="Pfam" id="PF04277">
    <property type="entry name" value="OAD_gamma"/>
    <property type="match status" value="1"/>
</dbReference>
<comment type="cofactor">
    <cofactor evidence="1 16 17">
        <name>Na(+)</name>
        <dbReference type="ChEBI" id="CHEBI:29101"/>
    </cofactor>
</comment>
<dbReference type="HAMAP" id="MF_00404">
    <property type="entry name" value="OadG"/>
    <property type="match status" value="1"/>
</dbReference>